<organism evidence="2 3">
    <name type="scientific">Andreprevotia lacus DSM 23236</name>
    <dbReference type="NCBI Taxonomy" id="1121001"/>
    <lineage>
        <taxon>Bacteria</taxon>
        <taxon>Pseudomonadati</taxon>
        <taxon>Pseudomonadota</taxon>
        <taxon>Betaproteobacteria</taxon>
        <taxon>Neisseriales</taxon>
        <taxon>Chitinibacteraceae</taxon>
        <taxon>Andreprevotia</taxon>
    </lineage>
</organism>
<protein>
    <submittedName>
        <fullName evidence="2">Uncharacterized protein</fullName>
    </submittedName>
</protein>
<dbReference type="EMBL" id="FWXD01000029">
    <property type="protein sequence ID" value="SMC29096.1"/>
    <property type="molecule type" value="Genomic_DNA"/>
</dbReference>
<keyword evidence="1" id="KW-0472">Membrane</keyword>
<feature type="transmembrane region" description="Helical" evidence="1">
    <location>
        <begin position="64"/>
        <end position="84"/>
    </location>
</feature>
<dbReference type="STRING" id="1121001.SAMN02745857_03598"/>
<dbReference type="AlphaFoldDB" id="A0A1W1XYV6"/>
<evidence type="ECO:0000313" key="3">
    <source>
        <dbReference type="Proteomes" id="UP000192761"/>
    </source>
</evidence>
<dbReference type="Proteomes" id="UP000192761">
    <property type="component" value="Unassembled WGS sequence"/>
</dbReference>
<dbReference type="RefSeq" id="WP_084092542.1">
    <property type="nucleotide sequence ID" value="NZ_FWXD01000029.1"/>
</dbReference>
<evidence type="ECO:0000313" key="2">
    <source>
        <dbReference type="EMBL" id="SMC29096.1"/>
    </source>
</evidence>
<evidence type="ECO:0000256" key="1">
    <source>
        <dbReference type="SAM" id="Phobius"/>
    </source>
</evidence>
<feature type="transmembrane region" description="Helical" evidence="1">
    <location>
        <begin position="90"/>
        <end position="110"/>
    </location>
</feature>
<proteinExistence type="predicted"/>
<sequence>MPLLLALLILIVTPSFACGCIDESPMSMTQWGYIGLAIFLQLLPYLWVFQRASGARRQWRRRALLTLVLALAATCVCGFGIWWLEPGRSLFELLLLVGFSALYFPGYVLCWHFHRGRASVAPA</sequence>
<keyword evidence="1" id="KW-1133">Transmembrane helix</keyword>
<feature type="transmembrane region" description="Helical" evidence="1">
    <location>
        <begin position="33"/>
        <end position="52"/>
    </location>
</feature>
<gene>
    <name evidence="2" type="ORF">SAMN02745857_03598</name>
</gene>
<accession>A0A1W1XYV6</accession>
<keyword evidence="1" id="KW-0812">Transmembrane</keyword>
<name>A0A1W1XYV6_9NEIS</name>
<keyword evidence="3" id="KW-1185">Reference proteome</keyword>
<reference evidence="2 3" key="1">
    <citation type="submission" date="2017-04" db="EMBL/GenBank/DDBJ databases">
        <authorList>
            <person name="Afonso C.L."/>
            <person name="Miller P.J."/>
            <person name="Scott M.A."/>
            <person name="Spackman E."/>
            <person name="Goraichik I."/>
            <person name="Dimitrov K.M."/>
            <person name="Suarez D.L."/>
            <person name="Swayne D.E."/>
        </authorList>
    </citation>
    <scope>NUCLEOTIDE SEQUENCE [LARGE SCALE GENOMIC DNA]</scope>
    <source>
        <strain evidence="2 3">DSM 23236</strain>
    </source>
</reference>